<dbReference type="Pfam" id="PF00390">
    <property type="entry name" value="malic"/>
    <property type="match status" value="1"/>
</dbReference>
<feature type="binding site" evidence="7">
    <location>
        <position position="315"/>
    </location>
    <ligand>
        <name>a divalent metal cation</name>
        <dbReference type="ChEBI" id="CHEBI:60240"/>
    </ligand>
</feature>
<dbReference type="PROSITE" id="PS00331">
    <property type="entry name" value="MALIC_ENZYMES"/>
    <property type="match status" value="1"/>
</dbReference>
<dbReference type="SMART" id="SM00919">
    <property type="entry name" value="Malic_M"/>
    <property type="match status" value="1"/>
</dbReference>
<keyword evidence="3 7" id="KW-0479">Metal-binding</keyword>
<evidence type="ECO:0000256" key="1">
    <source>
        <dbReference type="ARBA" id="ARBA00001936"/>
    </source>
</evidence>
<feature type="binding site" evidence="6">
    <location>
        <position position="504"/>
    </location>
    <ligand>
        <name>(S)-malate</name>
        <dbReference type="ChEBI" id="CHEBI:15589"/>
    </ligand>
</feature>
<evidence type="ECO:0000256" key="8">
    <source>
        <dbReference type="RuleBase" id="RU003426"/>
    </source>
</evidence>
<dbReference type="InterPro" id="IPR036291">
    <property type="entry name" value="NAD(P)-bd_dom_sf"/>
</dbReference>
<dbReference type="InterPro" id="IPR037062">
    <property type="entry name" value="Malic_N_dom_sf"/>
</dbReference>
<dbReference type="PANTHER" id="PTHR23406:SF34">
    <property type="entry name" value="NAD-DEPENDENT MALIC ENZYME, MITOCHONDRIAL"/>
    <property type="match status" value="1"/>
</dbReference>
<comment type="cofactor">
    <cofactor evidence="7">
        <name>Mg(2+)</name>
        <dbReference type="ChEBI" id="CHEBI:18420"/>
    </cofactor>
    <cofactor evidence="7">
        <name>Mn(2+)</name>
        <dbReference type="ChEBI" id="CHEBI:29035"/>
    </cofactor>
    <text evidence="7">Divalent metal cations. Prefers magnesium or manganese.</text>
</comment>
<feature type="active site" description="Proton acceptor" evidence="5">
    <location>
        <position position="220"/>
    </location>
</feature>
<dbReference type="Pfam" id="PF03949">
    <property type="entry name" value="Malic_M"/>
    <property type="match status" value="1"/>
</dbReference>
<dbReference type="SMART" id="SM01274">
    <property type="entry name" value="malic"/>
    <property type="match status" value="1"/>
</dbReference>
<dbReference type="PIRSF" id="PIRSF000106">
    <property type="entry name" value="ME"/>
    <property type="match status" value="1"/>
</dbReference>
<dbReference type="PANTHER" id="PTHR23406">
    <property type="entry name" value="MALIC ENZYME-RELATED"/>
    <property type="match status" value="1"/>
</dbReference>
<dbReference type="Gene3D" id="3.40.50.10380">
    <property type="entry name" value="Malic enzyme, N-terminal domain"/>
    <property type="match status" value="1"/>
</dbReference>
<gene>
    <name evidence="11" type="ORF">PCON_09068</name>
</gene>
<evidence type="ECO:0000259" key="9">
    <source>
        <dbReference type="SMART" id="SM00919"/>
    </source>
</evidence>
<comment type="cofactor">
    <cofactor evidence="1">
        <name>Mn(2+)</name>
        <dbReference type="ChEBI" id="CHEBI:29035"/>
    </cofactor>
</comment>
<dbReference type="eggNOG" id="KOG1257">
    <property type="taxonomic scope" value="Eukaryota"/>
</dbReference>
<dbReference type="InterPro" id="IPR012301">
    <property type="entry name" value="Malic_N_dom"/>
</dbReference>
<dbReference type="PRINTS" id="PR00072">
    <property type="entry name" value="MALOXRDTASE"/>
</dbReference>
<feature type="binding site" evidence="6">
    <location>
        <position position="460"/>
    </location>
    <ligand>
        <name>(S)-malate</name>
        <dbReference type="ChEBI" id="CHEBI:15589"/>
    </ligand>
</feature>
<dbReference type="InterPro" id="IPR046346">
    <property type="entry name" value="Aminoacid_DH-like_N_sf"/>
</dbReference>
<evidence type="ECO:0000256" key="4">
    <source>
        <dbReference type="ARBA" id="ARBA00023027"/>
    </source>
</evidence>
<dbReference type="CDD" id="cd05312">
    <property type="entry name" value="NAD_bind_1_malic_enz"/>
    <property type="match status" value="1"/>
</dbReference>
<dbReference type="Proteomes" id="UP000018144">
    <property type="component" value="Unassembled WGS sequence"/>
</dbReference>
<feature type="domain" description="Malic enzyme N-terminal" evidence="10">
    <location>
        <begin position="113"/>
        <end position="306"/>
    </location>
</feature>
<dbReference type="GO" id="GO:0005739">
    <property type="term" value="C:mitochondrion"/>
    <property type="evidence" value="ECO:0007669"/>
    <property type="project" value="TreeGrafter"/>
</dbReference>
<evidence type="ECO:0000256" key="6">
    <source>
        <dbReference type="PIRSR" id="PIRSR000106-2"/>
    </source>
</evidence>
<dbReference type="GO" id="GO:0005829">
    <property type="term" value="C:cytosol"/>
    <property type="evidence" value="ECO:0007669"/>
    <property type="project" value="TreeGrafter"/>
</dbReference>
<dbReference type="OMA" id="QIVNHMV"/>
<dbReference type="EMBL" id="HF935466">
    <property type="protein sequence ID" value="CCX30701.1"/>
    <property type="molecule type" value="Genomic_DNA"/>
</dbReference>
<keyword evidence="12" id="KW-1185">Reference proteome</keyword>
<organism evidence="11 12">
    <name type="scientific">Pyronema omphalodes (strain CBS 100304)</name>
    <name type="common">Pyronema confluens</name>
    <dbReference type="NCBI Taxonomy" id="1076935"/>
    <lineage>
        <taxon>Eukaryota</taxon>
        <taxon>Fungi</taxon>
        <taxon>Dikarya</taxon>
        <taxon>Ascomycota</taxon>
        <taxon>Pezizomycotina</taxon>
        <taxon>Pezizomycetes</taxon>
        <taxon>Pezizales</taxon>
        <taxon>Pyronemataceae</taxon>
        <taxon>Pyronema</taxon>
    </lineage>
</organism>
<dbReference type="NCBIfam" id="NF010052">
    <property type="entry name" value="PRK13529.1"/>
    <property type="match status" value="1"/>
</dbReference>
<dbReference type="Gene3D" id="3.40.50.720">
    <property type="entry name" value="NAD(P)-binding Rossmann-like Domain"/>
    <property type="match status" value="1"/>
</dbReference>
<dbReference type="GO" id="GO:0046872">
    <property type="term" value="F:metal ion binding"/>
    <property type="evidence" value="ECO:0007669"/>
    <property type="project" value="UniProtKB-KW"/>
</dbReference>
<comment type="similarity">
    <text evidence="2 8">Belongs to the malic enzymes family.</text>
</comment>
<feature type="binding site" evidence="7">
    <location>
        <position position="292"/>
    </location>
    <ligand>
        <name>a divalent metal cation</name>
        <dbReference type="ChEBI" id="CHEBI:60240"/>
    </ligand>
</feature>
<dbReference type="GO" id="GO:0051287">
    <property type="term" value="F:NAD binding"/>
    <property type="evidence" value="ECO:0007669"/>
    <property type="project" value="InterPro"/>
</dbReference>
<evidence type="ECO:0000256" key="7">
    <source>
        <dbReference type="PIRSR" id="PIRSR000106-3"/>
    </source>
</evidence>
<dbReference type="InterPro" id="IPR001891">
    <property type="entry name" value="Malic_OxRdtase"/>
</dbReference>
<name>U4LTC1_PYROM</name>
<dbReference type="InterPro" id="IPR012302">
    <property type="entry name" value="Malic_NAD-bd"/>
</dbReference>
<dbReference type="GO" id="GO:0004471">
    <property type="term" value="F:malate dehydrogenase (decarboxylating) (NAD+) activity"/>
    <property type="evidence" value="ECO:0007669"/>
    <property type="project" value="TreeGrafter"/>
</dbReference>
<keyword evidence="8" id="KW-0560">Oxidoreductase</keyword>
<dbReference type="STRING" id="1076935.U4LTC1"/>
<accession>U4LTC1</accession>
<evidence type="ECO:0000313" key="11">
    <source>
        <dbReference type="EMBL" id="CCX30701.1"/>
    </source>
</evidence>
<evidence type="ECO:0000256" key="5">
    <source>
        <dbReference type="PIRSR" id="PIRSR000106-1"/>
    </source>
</evidence>
<dbReference type="GO" id="GO:0006108">
    <property type="term" value="P:malate metabolic process"/>
    <property type="evidence" value="ECO:0007669"/>
    <property type="project" value="TreeGrafter"/>
</dbReference>
<dbReference type="AlphaFoldDB" id="U4LTC1"/>
<evidence type="ECO:0000256" key="3">
    <source>
        <dbReference type="ARBA" id="ARBA00022723"/>
    </source>
</evidence>
<protein>
    <recommendedName>
        <fullName evidence="8">Malic enzyme</fullName>
    </recommendedName>
</protein>
<evidence type="ECO:0000256" key="2">
    <source>
        <dbReference type="ARBA" id="ARBA00008785"/>
    </source>
</evidence>
<dbReference type="OrthoDB" id="5365701at2759"/>
<dbReference type="SUPFAM" id="SSF53223">
    <property type="entry name" value="Aminoacid dehydrogenase-like, N-terminal domain"/>
    <property type="match status" value="1"/>
</dbReference>
<dbReference type="SUPFAM" id="SSF51735">
    <property type="entry name" value="NAD(P)-binding Rossmann-fold domains"/>
    <property type="match status" value="1"/>
</dbReference>
<dbReference type="InterPro" id="IPR015884">
    <property type="entry name" value="Malic_enzyme_CS"/>
</dbReference>
<feature type="domain" description="Malic enzyme NAD-binding" evidence="9">
    <location>
        <begin position="316"/>
        <end position="573"/>
    </location>
</feature>
<reference evidence="11 12" key="1">
    <citation type="journal article" date="2013" name="PLoS Genet.">
        <title>The genome and development-dependent transcriptomes of Pyronema confluens: a window into fungal evolution.</title>
        <authorList>
            <person name="Traeger S."/>
            <person name="Altegoer F."/>
            <person name="Freitag M."/>
            <person name="Gabaldon T."/>
            <person name="Kempken F."/>
            <person name="Kumar A."/>
            <person name="Marcet-Houben M."/>
            <person name="Poggeler S."/>
            <person name="Stajich J.E."/>
            <person name="Nowrousian M."/>
        </authorList>
    </citation>
    <scope>NUCLEOTIDE SEQUENCE [LARGE SCALE GENOMIC DNA]</scope>
    <source>
        <strain evidence="12">CBS 100304</strain>
        <tissue evidence="11">Vegetative mycelium</tissue>
    </source>
</reference>
<feature type="binding site" evidence="7">
    <location>
        <position position="291"/>
    </location>
    <ligand>
        <name>a divalent metal cation</name>
        <dbReference type="ChEBI" id="CHEBI:60240"/>
    </ligand>
</feature>
<evidence type="ECO:0000259" key="10">
    <source>
        <dbReference type="SMART" id="SM01274"/>
    </source>
</evidence>
<proteinExistence type="inferred from homology"/>
<sequence>MYSKHLSNIPTTRISPISRIIKPSLLHHPTSPAMSTKSSSSSLSCPLTGNALLASPYYNKGSVFTPSERKTFSLNGLLPSLPQSHEQQLSRAYSQYKSKPDDLSKNTFLNSIRSQNIILFYSLILSHLTEMLPIIYTPTEAEAIKEYSHLFRRPDGVFLNIEMSSEEVEEALRGWEKGRKEMFGNTEETEETRYVVVSDGEAILGVGDQGIGGIAIAEAKGVLMALCGGMHPGVVCPVGLDCGTDNEDLRGDELYLGLKHGRISGEKYDQFIESFVKAVKKLFPRAVLHFEDFGVMNARRLLETYREKLPCFNDDVQGTGVVTLSAIMASAKVAEVDVKEMRTLVFGAGSAGVGIADMLVASAVEEGVDEKEACKNIWLVDKNGLLLESTGDDLSPAQKSYAKPDSDWKDKDTKDLTKLISTIKPHALLGVSTVKGAFTESAVKEMAQHVKRPIIFPLSNPTSLHEAVPEDLIKWTESKALIATGSPFPPVEHDGKKFEIAENNNSVVFPAIGLAAVIAEVGRISDGMLVEAARRVADMSPALDGEGKALLPDVEQVRDVVREIAVGVVKKAQEEKLVKKQGVPMDEEKLKEWVEERMWKPEYRELKKV</sequence>
<evidence type="ECO:0000313" key="12">
    <source>
        <dbReference type="Proteomes" id="UP000018144"/>
    </source>
</evidence>
<feature type="active site" description="Proton donor" evidence="5">
    <location>
        <position position="136"/>
    </location>
</feature>
<dbReference type="FunFam" id="3.40.50.720:FF:000182">
    <property type="entry name" value="NAD-dependent malic enzyme"/>
    <property type="match status" value="1"/>
</dbReference>
<keyword evidence="4" id="KW-0520">NAD</keyword>